<name>A0A212A8I7_9RHOB</name>
<protein>
    <recommendedName>
        <fullName evidence="3">AlpA family transcriptional regulator</fullName>
    </recommendedName>
</protein>
<dbReference type="Pfam" id="PF05930">
    <property type="entry name" value="Phage_AlpA"/>
    <property type="match status" value="1"/>
</dbReference>
<dbReference type="AlphaFoldDB" id="A0A212A8I7"/>
<proteinExistence type="predicted"/>
<organism evidence="1 2">
    <name type="scientific">Haematobacter genomosp. 1</name>
    <dbReference type="NCBI Taxonomy" id="366618"/>
    <lineage>
        <taxon>Bacteria</taxon>
        <taxon>Pseudomonadati</taxon>
        <taxon>Pseudomonadota</taxon>
        <taxon>Alphaproteobacteria</taxon>
        <taxon>Rhodobacterales</taxon>
        <taxon>Paracoccaceae</taxon>
        <taxon>Haematobacter</taxon>
    </lineage>
</organism>
<accession>A0A212A8I7</accession>
<dbReference type="EMBL" id="NIPW01000029">
    <property type="protein sequence ID" value="OWJ76174.1"/>
    <property type="molecule type" value="Genomic_DNA"/>
</dbReference>
<dbReference type="InterPro" id="IPR010260">
    <property type="entry name" value="AlpA"/>
</dbReference>
<gene>
    <name evidence="1" type="ORF">CDV49_15295</name>
</gene>
<dbReference type="RefSeq" id="WP_088216287.1">
    <property type="nucleotide sequence ID" value="NZ_NIPW01000029.1"/>
</dbReference>
<evidence type="ECO:0000313" key="1">
    <source>
        <dbReference type="EMBL" id="OWJ76174.1"/>
    </source>
</evidence>
<dbReference type="InterPro" id="IPR052931">
    <property type="entry name" value="Prophage_regulatory_activator"/>
</dbReference>
<dbReference type="PANTHER" id="PTHR36154">
    <property type="entry name" value="DNA-BINDING TRANSCRIPTIONAL ACTIVATOR ALPA"/>
    <property type="match status" value="1"/>
</dbReference>
<dbReference type="PANTHER" id="PTHR36154:SF1">
    <property type="entry name" value="DNA-BINDING TRANSCRIPTIONAL ACTIVATOR ALPA"/>
    <property type="match status" value="1"/>
</dbReference>
<dbReference type="Gene3D" id="1.10.238.160">
    <property type="match status" value="1"/>
</dbReference>
<comment type="caution">
    <text evidence="1">The sequence shown here is derived from an EMBL/GenBank/DDBJ whole genome shotgun (WGS) entry which is preliminary data.</text>
</comment>
<reference evidence="1 2" key="1">
    <citation type="submission" date="2016-12" db="EMBL/GenBank/DDBJ databases">
        <title>Comparison of Traditional DNA-DNA Hybridization with In Silico Genomic Analysis.</title>
        <authorList>
            <person name="Nicholson A.C."/>
            <person name="Humrighouse B.W."/>
            <person name="Graziano J."/>
            <person name="Lasker B."/>
            <person name="Whitney A.M."/>
            <person name="Mcquiston J.R."/>
        </authorList>
    </citation>
    <scope>NUCLEOTIDE SEQUENCE [LARGE SCALE GENOMIC DNA]</scope>
    <source>
        <strain evidence="1 2">H2240</strain>
    </source>
</reference>
<dbReference type="OrthoDB" id="9801242at2"/>
<evidence type="ECO:0000313" key="2">
    <source>
        <dbReference type="Proteomes" id="UP000196878"/>
    </source>
</evidence>
<evidence type="ECO:0008006" key="3">
    <source>
        <dbReference type="Google" id="ProtNLM"/>
    </source>
</evidence>
<dbReference type="Proteomes" id="UP000196878">
    <property type="component" value="Unassembled WGS sequence"/>
</dbReference>
<sequence>MSAKIYRLPAVIEMTGMSRASIYLGVKRKTFPAPVKLSTRSVGWTAESIAEWVKSRPAAVA</sequence>
<keyword evidence="2" id="KW-1185">Reference proteome</keyword>